<organism evidence="2 3">
    <name type="scientific">Leptosia nina</name>
    <dbReference type="NCBI Taxonomy" id="320188"/>
    <lineage>
        <taxon>Eukaryota</taxon>
        <taxon>Metazoa</taxon>
        <taxon>Ecdysozoa</taxon>
        <taxon>Arthropoda</taxon>
        <taxon>Hexapoda</taxon>
        <taxon>Insecta</taxon>
        <taxon>Pterygota</taxon>
        <taxon>Neoptera</taxon>
        <taxon>Endopterygota</taxon>
        <taxon>Lepidoptera</taxon>
        <taxon>Glossata</taxon>
        <taxon>Ditrysia</taxon>
        <taxon>Papilionoidea</taxon>
        <taxon>Pieridae</taxon>
        <taxon>Pierinae</taxon>
        <taxon>Leptosia</taxon>
    </lineage>
</organism>
<feature type="region of interest" description="Disordered" evidence="1">
    <location>
        <begin position="1"/>
        <end position="64"/>
    </location>
</feature>
<feature type="compositionally biased region" description="Basic and acidic residues" evidence="1">
    <location>
        <begin position="88"/>
        <end position="99"/>
    </location>
</feature>
<keyword evidence="3" id="KW-1185">Reference proteome</keyword>
<sequence>MHFHNAYLPNVKRKRPGRRATPPTMQDCLSGYASHLISEGRRRQANGSSETTSPYSPGNRPTAAGEATVRRAFLLLHQSRRTSPVSDGDGRGLSEEDPRNTMTESFSKEKSCPYALEDKKYCVRLVMA</sequence>
<reference evidence="2 3" key="1">
    <citation type="submission" date="2023-11" db="EMBL/GenBank/DDBJ databases">
        <authorList>
            <person name="Okamura Y."/>
        </authorList>
    </citation>
    <scope>NUCLEOTIDE SEQUENCE [LARGE SCALE GENOMIC DNA]</scope>
</reference>
<evidence type="ECO:0000256" key="1">
    <source>
        <dbReference type="SAM" id="MobiDB-lite"/>
    </source>
</evidence>
<proteinExistence type="predicted"/>
<feature type="compositionally biased region" description="Polar residues" evidence="1">
    <location>
        <begin position="45"/>
        <end position="56"/>
    </location>
</feature>
<name>A0AAV1JDZ5_9NEOP</name>
<evidence type="ECO:0000313" key="3">
    <source>
        <dbReference type="Proteomes" id="UP001497472"/>
    </source>
</evidence>
<feature type="region of interest" description="Disordered" evidence="1">
    <location>
        <begin position="76"/>
        <end position="110"/>
    </location>
</feature>
<gene>
    <name evidence="2" type="ORF">LNINA_LOCUS6347</name>
</gene>
<protein>
    <submittedName>
        <fullName evidence="2">Uncharacterized protein</fullName>
    </submittedName>
</protein>
<dbReference type="Proteomes" id="UP001497472">
    <property type="component" value="Unassembled WGS sequence"/>
</dbReference>
<accession>A0AAV1JDZ5</accession>
<comment type="caution">
    <text evidence="2">The sequence shown here is derived from an EMBL/GenBank/DDBJ whole genome shotgun (WGS) entry which is preliminary data.</text>
</comment>
<dbReference type="EMBL" id="CAVLEF010000008">
    <property type="protein sequence ID" value="CAK1546831.1"/>
    <property type="molecule type" value="Genomic_DNA"/>
</dbReference>
<evidence type="ECO:0000313" key="2">
    <source>
        <dbReference type="EMBL" id="CAK1546831.1"/>
    </source>
</evidence>
<dbReference type="AlphaFoldDB" id="A0AAV1JDZ5"/>